<feature type="compositionally biased region" description="Basic and acidic residues" evidence="1">
    <location>
        <begin position="62"/>
        <end position="74"/>
    </location>
</feature>
<dbReference type="Proteomes" id="UP000199340">
    <property type="component" value="Unassembled WGS sequence"/>
</dbReference>
<proteinExistence type="predicted"/>
<evidence type="ECO:0000256" key="1">
    <source>
        <dbReference type="SAM" id="MobiDB-lite"/>
    </source>
</evidence>
<evidence type="ECO:0000313" key="3">
    <source>
        <dbReference type="Proteomes" id="UP000199340"/>
    </source>
</evidence>
<dbReference type="InterPro" id="IPR041374">
    <property type="entry name" value="BaeRF_family12"/>
</dbReference>
<dbReference type="STRING" id="490829.SAMN05421850_103259"/>
<dbReference type="AlphaFoldDB" id="A0A1G8LD89"/>
<dbReference type="EMBL" id="FNEB01000003">
    <property type="protein sequence ID" value="SDI53427.1"/>
    <property type="molecule type" value="Genomic_DNA"/>
</dbReference>
<dbReference type="Pfam" id="PF18856">
    <property type="entry name" value="baeRF_family12"/>
    <property type="match status" value="1"/>
</dbReference>
<organism evidence="2 3">
    <name type="scientific">Lutimaribacter saemankumensis</name>
    <dbReference type="NCBI Taxonomy" id="490829"/>
    <lineage>
        <taxon>Bacteria</taxon>
        <taxon>Pseudomonadati</taxon>
        <taxon>Pseudomonadota</taxon>
        <taxon>Alphaproteobacteria</taxon>
        <taxon>Rhodobacterales</taxon>
        <taxon>Roseobacteraceae</taxon>
        <taxon>Lutimaribacter</taxon>
    </lineage>
</organism>
<keyword evidence="3" id="KW-1185">Reference proteome</keyword>
<dbReference type="OrthoDB" id="9812459at2"/>
<gene>
    <name evidence="2" type="ORF">SAMN05421850_103259</name>
</gene>
<name>A0A1G8LD89_9RHOB</name>
<reference evidence="2 3" key="1">
    <citation type="submission" date="2016-10" db="EMBL/GenBank/DDBJ databases">
        <authorList>
            <person name="de Groot N.N."/>
        </authorList>
    </citation>
    <scope>NUCLEOTIDE SEQUENCE [LARGE SCALE GENOMIC DNA]</scope>
    <source>
        <strain evidence="2 3">DSM 28010</strain>
    </source>
</reference>
<protein>
    <submittedName>
        <fullName evidence="2">Protein required for attachment to host cells</fullName>
    </submittedName>
</protein>
<evidence type="ECO:0000313" key="2">
    <source>
        <dbReference type="EMBL" id="SDI53427.1"/>
    </source>
</evidence>
<feature type="region of interest" description="Disordered" evidence="1">
    <location>
        <begin position="47"/>
        <end position="74"/>
    </location>
</feature>
<accession>A0A1G8LD89</accession>
<sequence length="148" mass="16127">MKPIRTLILLASEKKMRLCENTGVGKGIAEVAEYAVDDLGEISARYADAPGSQRGGPGMAHHGFERPTSERRQQREDFAELVMEETARIFAAQGYDRLVVAAAPKMLGALRDDMPDALKSALRADLDKDLTKLPLADLPAHLDEVLAV</sequence>
<dbReference type="RefSeq" id="WP_090028203.1">
    <property type="nucleotide sequence ID" value="NZ_FNEB01000003.1"/>
</dbReference>